<gene>
    <name evidence="1" type="ORF">HH195_01465</name>
</gene>
<reference evidence="1" key="1">
    <citation type="submission" date="2020-04" db="EMBL/GenBank/DDBJ databases">
        <title>A novel bacterium ('Candidatus Sarcina troglodytae' sp. nov.) linked to a protracted, uniformly lethal epizootic among sanctuary western chimpanzees (Pan troglodytes verus) in Sierra Leone.</title>
        <authorList>
            <person name="Owens L.A."/>
            <person name="Colitti B."/>
            <person name="Hirji I."/>
            <person name="Pizaro A."/>
            <person name="Jaffe J.E."/>
            <person name="Moittie S."/>
            <person name="Bishop-Lilly K.A."/>
            <person name="Estrella L.A."/>
            <person name="Voegtly L.J."/>
            <person name="Kuhn J.H."/>
            <person name="Suen G."/>
            <person name="Deblois C.L."/>
            <person name="Dunn C."/>
            <person name="Juan-Salles C."/>
            <person name="Goldberg T.L."/>
        </authorList>
    </citation>
    <scope>NUCLEOTIDE SEQUENCE</scope>
    <source>
        <strain evidence="1">JB2</strain>
    </source>
</reference>
<accession>A0ACD1BB95</accession>
<dbReference type="EMBL" id="CP051754">
    <property type="protein sequence ID" value="QPJ84653.1"/>
    <property type="molecule type" value="Genomic_DNA"/>
</dbReference>
<evidence type="ECO:0000313" key="2">
    <source>
        <dbReference type="Proteomes" id="UP000594603"/>
    </source>
</evidence>
<keyword evidence="2" id="KW-1185">Reference proteome</keyword>
<sequence length="671" mass="75356">MYSKIALNSVKKSFKDYTIYFLTLTFAVCIFYSFNSIESQKAMLDLTVSQKAYMKLFSSVISIASVFVSFILGALIIYANNFLIKKRKKEMGIYITLGMPKRKVSNILLLETVLIGIISLGIGLILGVVLSQGLSILTAKLFMGSMTSYQFAFSIDAVLKTILYFGIIFLLVMIFNTVIISKYKLIDLLNASKKNEKIKMRNPVISSIIFCLAVIFIVVAYIFINKSGLNIESIYFQSSMILGVIGTFLFFFGLSGIVLYVIQRSKNIYLKNLNIFIVRQISSKFNTNFLSMSLICLMLFITTVMLSSGLGFKNTMEQGVKKNTPFDASIEIYYSSDSVSQANELTQVVNNQLSKYTNKSYIAQYQLNNVSMRKMLLPYVPNTMKKAIDNSYNDYCMAVSISQYNKMRELEGQKPISLANNDVLVLSNVQKFEGPINDFIKNNGKIDINGTEYKVQNDKAIEDSLYSSGMAINTITLVVPDKIVQNLIPYTGYININYTGNNTEKKTQESNIESIFNKLNREKPDGYIGNGYTRTQLYEQSLGLSAIVIYLSIYLGIVFLIASAAVLALQQLSEASDSINRYKALRKIGVTDKMINKSIFIQTLIYFGAPLALAIVHSIVGIYVVNDFISALGSTNIMISALITLVFIILIYSGYFYATYTSYKRIIKNNK</sequence>
<name>A0ACD1BB95_9CLOT</name>
<proteinExistence type="predicted"/>
<dbReference type="Proteomes" id="UP000594603">
    <property type="component" value="Chromosome"/>
</dbReference>
<evidence type="ECO:0000313" key="1">
    <source>
        <dbReference type="EMBL" id="QPJ84653.1"/>
    </source>
</evidence>
<organism evidence="1 2">
    <name type="scientific">Candidatus Sarcina troglodytae</name>
    <dbReference type="NCBI Taxonomy" id="2726954"/>
    <lineage>
        <taxon>Bacteria</taxon>
        <taxon>Bacillati</taxon>
        <taxon>Bacillota</taxon>
        <taxon>Clostridia</taxon>
        <taxon>Eubacteriales</taxon>
        <taxon>Clostridiaceae</taxon>
        <taxon>Sarcina</taxon>
    </lineage>
</organism>
<protein>
    <submittedName>
        <fullName evidence="1">FtsX-like permease family protein</fullName>
    </submittedName>
</protein>